<sequence length="709" mass="75120">MKHRGVLALPLTVLTALLVATGAAATSRAVEAAPDPRADAVERTSLTEKAAFTLDEGAGSRRVLGGEAEEFAAAVAGGAQFGAVGRKGSALRLEGSSGYAATAGPVVDTTKSFSVSAWVKLDDKDGNYTFVSQAGDRASGFQLYYSKHYDKWVFNRHAADSDSPVIVRAKSNATAQPGVWTHLTGSYDADKKSVSLNVNGRLQESAEFTTPWRASGALQLGRLRWHGAWQEYAAGGLDEVRVVQSAVTDADAASMADGDLPSHLQELASFPLDESAGETHARGGPGAGMAASVAGRGARLGVAGKTGTALRLEGSSGYAATAGAVVDTTKSFSVSAWVKLDDKDGNYTFVSQAGDRASGFQLYYSKSFDKWVFNRHVKDTDDTAIVRSLSSAAAETGVWTHLAGEYDASAKTVQLFVNGEAQPAVEFTTPWRANSALQIGRLFYKGSFRENATGDVDDLRISEQTSAVYCADTYAIGHRGAPEIAPENTIASLEAAADGGADWVETDVRFSKDGQAVVLHDATVDRTTNGTGRVDELTAEEISRLTVDGGGRVPTLEQALTALKDRPARLLLEIKGPQPTEAVDRALEHVAEAGMTERTLLQSFDENIVRDAAASPHRTEVALLRSQLDANPVATARAFSLSGYAVKSSGLAARSAAVKQLKSAGVQVFVWTIDSESEWKDATAWDVDGVITNRPDAFLRWREANCAEK</sequence>
<evidence type="ECO:0000256" key="1">
    <source>
        <dbReference type="ARBA" id="ARBA00022729"/>
    </source>
</evidence>
<dbReference type="SMART" id="SM00560">
    <property type="entry name" value="LamGL"/>
    <property type="match status" value="2"/>
</dbReference>
<dbReference type="EMBL" id="JAATEN010000003">
    <property type="protein sequence ID" value="NJP99982.1"/>
    <property type="molecule type" value="Genomic_DNA"/>
</dbReference>
<evidence type="ECO:0000313" key="6">
    <source>
        <dbReference type="Proteomes" id="UP000695264"/>
    </source>
</evidence>
<keyword evidence="1 3" id="KW-0732">Signal</keyword>
<accession>A0ABX1BU57</accession>
<dbReference type="PANTHER" id="PTHR46211">
    <property type="entry name" value="GLYCEROPHOSPHORYL DIESTER PHOSPHODIESTERASE"/>
    <property type="match status" value="1"/>
</dbReference>
<dbReference type="Proteomes" id="UP000695264">
    <property type="component" value="Unassembled WGS sequence"/>
</dbReference>
<dbReference type="PANTHER" id="PTHR46211:SF1">
    <property type="entry name" value="GLYCEROPHOSPHODIESTER PHOSPHODIESTERASE, CYTOPLASMIC"/>
    <property type="match status" value="1"/>
</dbReference>
<dbReference type="InterPro" id="IPR017946">
    <property type="entry name" value="PLC-like_Pdiesterase_TIM-brl"/>
</dbReference>
<comment type="caution">
    <text evidence="5">The sequence shown here is derived from an EMBL/GenBank/DDBJ whole genome shotgun (WGS) entry which is preliminary data.</text>
</comment>
<dbReference type="InterPro" id="IPR030395">
    <property type="entry name" value="GP_PDE_dom"/>
</dbReference>
<evidence type="ECO:0000256" key="3">
    <source>
        <dbReference type="SAM" id="SignalP"/>
    </source>
</evidence>
<feature type="chain" id="PRO_5046364355" description="GP-PDE domain-containing protein" evidence="3">
    <location>
        <begin position="33"/>
        <end position="709"/>
    </location>
</feature>
<reference evidence="5 6" key="1">
    <citation type="submission" date="2020-03" db="EMBL/GenBank/DDBJ databases">
        <title>WGS of actinomycetes isolated from Thailand.</title>
        <authorList>
            <person name="Thawai C."/>
        </authorList>
    </citation>
    <scope>NUCLEOTIDE SEQUENCE [LARGE SCALE GENOMIC DNA]</scope>
    <source>
        <strain evidence="5 6">PLAI 1-29</strain>
    </source>
</reference>
<dbReference type="InterPro" id="IPR013320">
    <property type="entry name" value="ConA-like_dom_sf"/>
</dbReference>
<feature type="signal peptide" evidence="3">
    <location>
        <begin position="1"/>
        <end position="32"/>
    </location>
</feature>
<protein>
    <recommendedName>
        <fullName evidence="4">GP-PDE domain-containing protein</fullName>
    </recommendedName>
</protein>
<keyword evidence="2" id="KW-1015">Disulfide bond</keyword>
<evidence type="ECO:0000259" key="4">
    <source>
        <dbReference type="PROSITE" id="PS51704"/>
    </source>
</evidence>
<dbReference type="InterPro" id="IPR006558">
    <property type="entry name" value="LamG-like"/>
</dbReference>
<dbReference type="SUPFAM" id="SSF49899">
    <property type="entry name" value="Concanavalin A-like lectins/glucanases"/>
    <property type="match status" value="2"/>
</dbReference>
<dbReference type="Gene3D" id="3.20.20.190">
    <property type="entry name" value="Phosphatidylinositol (PI) phosphodiesterase"/>
    <property type="match status" value="1"/>
</dbReference>
<dbReference type="Pfam" id="PF13385">
    <property type="entry name" value="Laminin_G_3"/>
    <property type="match status" value="2"/>
</dbReference>
<keyword evidence="6" id="KW-1185">Reference proteome</keyword>
<evidence type="ECO:0000256" key="2">
    <source>
        <dbReference type="ARBA" id="ARBA00023157"/>
    </source>
</evidence>
<dbReference type="SUPFAM" id="SSF51695">
    <property type="entry name" value="PLC-like phosphodiesterases"/>
    <property type="match status" value="1"/>
</dbReference>
<organism evidence="5 6">
    <name type="scientific">Streptomyces zingiberis</name>
    <dbReference type="NCBI Taxonomy" id="2053010"/>
    <lineage>
        <taxon>Bacteria</taxon>
        <taxon>Bacillati</taxon>
        <taxon>Actinomycetota</taxon>
        <taxon>Actinomycetes</taxon>
        <taxon>Kitasatosporales</taxon>
        <taxon>Streptomycetaceae</taxon>
        <taxon>Streptomyces</taxon>
    </lineage>
</organism>
<name>A0ABX1BU57_9ACTN</name>
<dbReference type="Pfam" id="PF03009">
    <property type="entry name" value="GDPD"/>
    <property type="match status" value="1"/>
</dbReference>
<dbReference type="PROSITE" id="PS51704">
    <property type="entry name" value="GP_PDE"/>
    <property type="match status" value="1"/>
</dbReference>
<gene>
    <name evidence="5" type="ORF">HCK00_05395</name>
</gene>
<evidence type="ECO:0000313" key="5">
    <source>
        <dbReference type="EMBL" id="NJP99982.1"/>
    </source>
</evidence>
<feature type="domain" description="GP-PDE" evidence="4">
    <location>
        <begin position="473"/>
        <end position="702"/>
    </location>
</feature>
<dbReference type="RefSeq" id="WP_168100575.1">
    <property type="nucleotide sequence ID" value="NZ_JAATEN010000003.1"/>
</dbReference>
<dbReference type="Gene3D" id="2.60.120.200">
    <property type="match status" value="2"/>
</dbReference>
<proteinExistence type="predicted"/>